<protein>
    <submittedName>
        <fullName evidence="1">Uncharacterized protein</fullName>
    </submittedName>
</protein>
<comment type="caution">
    <text evidence="1">The sequence shown here is derived from an EMBL/GenBank/DDBJ whole genome shotgun (WGS) entry which is preliminary data.</text>
</comment>
<proteinExistence type="predicted"/>
<gene>
    <name evidence="1" type="ORF">I3842_07G036700</name>
</gene>
<dbReference type="Proteomes" id="UP000811246">
    <property type="component" value="Chromosome 7"/>
</dbReference>
<evidence type="ECO:0000313" key="2">
    <source>
        <dbReference type="Proteomes" id="UP000811246"/>
    </source>
</evidence>
<sequence>MGNYRQKKSSGFFSVLSAFKTRRARGGEDSVVEEPGSARKVFPSYYENEPGSARKFYPSDYDKKYGMVGDHRVDSKADDLINRIRKNRITASEYQIVGELQAVTVYPSKN</sequence>
<reference evidence="1" key="1">
    <citation type="submission" date="2021-01" db="EMBL/GenBank/DDBJ databases">
        <authorList>
            <person name="Lovell J.T."/>
            <person name="Bentley N."/>
            <person name="Bhattarai G."/>
            <person name="Jenkins J.W."/>
            <person name="Sreedasyam A."/>
            <person name="Alarcon Y."/>
            <person name="Bock C."/>
            <person name="Boston L."/>
            <person name="Carlson J."/>
            <person name="Cervantes K."/>
            <person name="Clermont K."/>
            <person name="Krom N."/>
            <person name="Kubenka K."/>
            <person name="Mamidi S."/>
            <person name="Mattison C."/>
            <person name="Monteros M."/>
            <person name="Pisani C."/>
            <person name="Plott C."/>
            <person name="Rajasekar S."/>
            <person name="Rhein H.S."/>
            <person name="Rohla C."/>
            <person name="Song M."/>
            <person name="Hilaire R.S."/>
            <person name="Shu S."/>
            <person name="Wells L."/>
            <person name="Wang X."/>
            <person name="Webber J."/>
            <person name="Heerema R.J."/>
            <person name="Klein P."/>
            <person name="Conner P."/>
            <person name="Grauke L."/>
            <person name="Grimwood J."/>
            <person name="Schmutz J."/>
            <person name="Randall J.J."/>
        </authorList>
    </citation>
    <scope>NUCLEOTIDE SEQUENCE</scope>
    <source>
        <tissue evidence="1">Leaf</tissue>
    </source>
</reference>
<name>A0A922JBV0_CARIL</name>
<dbReference type="EMBL" id="CM031831">
    <property type="protein sequence ID" value="KAG6702501.1"/>
    <property type="molecule type" value="Genomic_DNA"/>
</dbReference>
<organism evidence="1 2">
    <name type="scientific">Carya illinoinensis</name>
    <name type="common">Pecan</name>
    <dbReference type="NCBI Taxonomy" id="32201"/>
    <lineage>
        <taxon>Eukaryota</taxon>
        <taxon>Viridiplantae</taxon>
        <taxon>Streptophyta</taxon>
        <taxon>Embryophyta</taxon>
        <taxon>Tracheophyta</taxon>
        <taxon>Spermatophyta</taxon>
        <taxon>Magnoliopsida</taxon>
        <taxon>eudicotyledons</taxon>
        <taxon>Gunneridae</taxon>
        <taxon>Pentapetalae</taxon>
        <taxon>rosids</taxon>
        <taxon>fabids</taxon>
        <taxon>Fagales</taxon>
        <taxon>Juglandaceae</taxon>
        <taxon>Carya</taxon>
    </lineage>
</organism>
<dbReference type="AlphaFoldDB" id="A0A922JBV0"/>
<evidence type="ECO:0000313" key="1">
    <source>
        <dbReference type="EMBL" id="KAG6702501.1"/>
    </source>
</evidence>
<dbReference type="PANTHER" id="PTHR33511">
    <property type="entry name" value="OS06G0632400 PROTEIN"/>
    <property type="match status" value="1"/>
</dbReference>
<accession>A0A922JBV0</accession>